<dbReference type="InterPro" id="IPR040198">
    <property type="entry name" value="Fido_containing"/>
</dbReference>
<keyword evidence="5" id="KW-1185">Reference proteome</keyword>
<organism evidence="4 5">
    <name type="scientific">Iningainema tapete BLCC-T55</name>
    <dbReference type="NCBI Taxonomy" id="2748662"/>
    <lineage>
        <taxon>Bacteria</taxon>
        <taxon>Bacillati</taxon>
        <taxon>Cyanobacteriota</taxon>
        <taxon>Cyanophyceae</taxon>
        <taxon>Nostocales</taxon>
        <taxon>Scytonemataceae</taxon>
        <taxon>Iningainema tapete</taxon>
    </lineage>
</organism>
<reference evidence="4" key="1">
    <citation type="submission" date="2020-09" db="EMBL/GenBank/DDBJ databases">
        <title>Iningainema tapete sp. nov. (Scytonemataceae, Cyanobacteria) from greenhouses in central Florida (USA) produces two types of nodularin with biosynthetic potential for microcystin-LR and anabaenopeptins.</title>
        <authorList>
            <person name="Berthold D.E."/>
            <person name="Lefler F.W."/>
            <person name="Huang I.-S."/>
            <person name="Abdulla H."/>
            <person name="Zimba P.V."/>
            <person name="Laughinghouse H.D. IV."/>
        </authorList>
    </citation>
    <scope>NUCLEOTIDE SEQUENCE</scope>
    <source>
        <strain evidence="4">BLCCT55</strain>
    </source>
</reference>
<feature type="binding site" evidence="2">
    <location>
        <begin position="212"/>
        <end position="219"/>
    </location>
    <ligand>
        <name>ATP</name>
        <dbReference type="ChEBI" id="CHEBI:30616"/>
    </ligand>
</feature>
<dbReference type="AlphaFoldDB" id="A0A8J6XGI4"/>
<dbReference type="PANTHER" id="PTHR13504:SF38">
    <property type="entry name" value="FIDO DOMAIN-CONTAINING PROTEIN"/>
    <property type="match status" value="1"/>
</dbReference>
<evidence type="ECO:0000313" key="5">
    <source>
        <dbReference type="Proteomes" id="UP000629098"/>
    </source>
</evidence>
<evidence type="ECO:0000256" key="2">
    <source>
        <dbReference type="PIRSR" id="PIRSR640198-2"/>
    </source>
</evidence>
<proteinExistence type="predicted"/>
<evidence type="ECO:0000256" key="1">
    <source>
        <dbReference type="PIRSR" id="PIRSR640198-1"/>
    </source>
</evidence>
<protein>
    <submittedName>
        <fullName evidence="4">Fic family protein</fullName>
    </submittedName>
</protein>
<dbReference type="SUPFAM" id="SSF140931">
    <property type="entry name" value="Fic-like"/>
    <property type="match status" value="1"/>
</dbReference>
<feature type="domain" description="Fido" evidence="3">
    <location>
        <begin position="129"/>
        <end position="266"/>
    </location>
</feature>
<keyword evidence="2" id="KW-0547">Nucleotide-binding</keyword>
<dbReference type="Proteomes" id="UP000629098">
    <property type="component" value="Unassembled WGS sequence"/>
</dbReference>
<dbReference type="Pfam" id="PF02661">
    <property type="entry name" value="Fic"/>
    <property type="match status" value="1"/>
</dbReference>
<sequence length="309" mass="35218">MAGQRHDIFIQTLIQRRYNVAQEIQNRLSLLPQMTFKDKFQQVDRLKVWLDSFRQLPPTVVAELKKLYDVRFTYNSNAIKGNTLTQSETALVLETGITIGGKTLREHLEVIGHKDAIDYIEQAQQSTAIVQGEIKQIHNLILRAIAPEEAGRYRQLDVTAGTEYVYPPHYLLNDLMTEFVTWLNSSQATVGHPLEFAAEAHLRFVSIHPFRDGNGRTGRLLMNLLLLRAGYPIVVISNQVRKAYIDAIVEAQQHSDRSPIITLVLDAAQQSLIEMLQILSTAKESRGRGLPFYEEMLDFLGERYETDAQ</sequence>
<dbReference type="InterPro" id="IPR036597">
    <property type="entry name" value="Fido-like_dom_sf"/>
</dbReference>
<dbReference type="PROSITE" id="PS51459">
    <property type="entry name" value="FIDO"/>
    <property type="match status" value="1"/>
</dbReference>
<gene>
    <name evidence="4" type="ORF">ICL16_04230</name>
</gene>
<dbReference type="PANTHER" id="PTHR13504">
    <property type="entry name" value="FIDO DOMAIN-CONTAINING PROTEIN DDB_G0283145"/>
    <property type="match status" value="1"/>
</dbReference>
<evidence type="ECO:0000259" key="3">
    <source>
        <dbReference type="PROSITE" id="PS51459"/>
    </source>
</evidence>
<dbReference type="EMBL" id="JACXAE010000017">
    <property type="protein sequence ID" value="MBD2771349.1"/>
    <property type="molecule type" value="Genomic_DNA"/>
</dbReference>
<name>A0A8J6XGI4_9CYAN</name>
<evidence type="ECO:0000313" key="4">
    <source>
        <dbReference type="EMBL" id="MBD2771349.1"/>
    </source>
</evidence>
<keyword evidence="2" id="KW-0067">ATP-binding</keyword>
<dbReference type="InterPro" id="IPR003812">
    <property type="entry name" value="Fido"/>
</dbReference>
<accession>A0A8J6XGI4</accession>
<feature type="active site" evidence="1">
    <location>
        <position position="208"/>
    </location>
</feature>
<dbReference type="GO" id="GO:0005524">
    <property type="term" value="F:ATP binding"/>
    <property type="evidence" value="ECO:0007669"/>
    <property type="project" value="UniProtKB-KW"/>
</dbReference>
<comment type="caution">
    <text evidence="4">The sequence shown here is derived from an EMBL/GenBank/DDBJ whole genome shotgun (WGS) entry which is preliminary data.</text>
</comment>
<dbReference type="Gene3D" id="1.10.3290.10">
    <property type="entry name" value="Fido-like domain"/>
    <property type="match status" value="1"/>
</dbReference>